<keyword evidence="4 12" id="KW-0028">Amino-acid biosynthesis</keyword>
<dbReference type="InterPro" id="IPR036291">
    <property type="entry name" value="NAD(P)-bd_dom_sf"/>
</dbReference>
<keyword evidence="6 12" id="KW-0378">Hydrolase</keyword>
<comment type="caution">
    <text evidence="12">Lacks conserved residue(s) required for the propagation of feature annotation.</text>
</comment>
<dbReference type="GO" id="GO:0035999">
    <property type="term" value="P:tetrahydrofolate interconversion"/>
    <property type="evidence" value="ECO:0007669"/>
    <property type="project" value="UniProtKB-UniRule"/>
</dbReference>
<evidence type="ECO:0000256" key="5">
    <source>
        <dbReference type="ARBA" id="ARBA00022755"/>
    </source>
</evidence>
<name>A0A517SSI8_9BACT</name>
<dbReference type="PRINTS" id="PR00085">
    <property type="entry name" value="THFDHDRGNASE"/>
</dbReference>
<sequence length="301" mass="31210">MAAEILDGKAIAGEIRQEVAADVQAFTASGAPAPCLAAVLVGEDPASQVYVRNKSRACEKAGIEGRTHRLPADAGQDALLGLVAELNADPNVNGILVQLPLPSLKDEAGQAMYDEREVLDAVDPLKDVDAFSPVNVGLLMQGRPRFLPCTPHGIVQLLLRTGHLCSGKNVCVVGRSDIVGKPMAMMLAQKNGSCGPEVANATVTLAHSRTADLAAVCRSAEILIAAVGRPKMITADMVRPGAVVIDVGINRVDDRLVGDVDFDAVAEVAAAITPVPGGVGPLTIAMLLHNTVMAAKLQSGR</sequence>
<keyword evidence="16" id="KW-1185">Reference proteome</keyword>
<dbReference type="FunFam" id="3.40.50.720:FF:000006">
    <property type="entry name" value="Bifunctional protein FolD"/>
    <property type="match status" value="1"/>
</dbReference>
<dbReference type="PANTHER" id="PTHR48099:SF5">
    <property type="entry name" value="C-1-TETRAHYDROFOLATE SYNTHASE, CYTOPLASMIC"/>
    <property type="match status" value="1"/>
</dbReference>
<dbReference type="AlphaFoldDB" id="A0A517SSI8"/>
<feature type="domain" description="Tetrahydrofolate dehydrogenase/cyclohydrolase NAD(P)-binding" evidence="14">
    <location>
        <begin position="148"/>
        <end position="298"/>
    </location>
</feature>
<dbReference type="EC" id="1.5.1.5" evidence="12"/>
<dbReference type="PANTHER" id="PTHR48099">
    <property type="entry name" value="C-1-TETRAHYDROFOLATE SYNTHASE, CYTOPLASMIC-RELATED"/>
    <property type="match status" value="1"/>
</dbReference>
<dbReference type="GO" id="GO:0009086">
    <property type="term" value="P:methionine biosynthetic process"/>
    <property type="evidence" value="ECO:0007669"/>
    <property type="project" value="UniProtKB-KW"/>
</dbReference>
<keyword evidence="3 12" id="KW-0554">One-carbon metabolism</keyword>
<dbReference type="FunFam" id="3.40.50.10860:FF:000005">
    <property type="entry name" value="C-1-tetrahydrofolate synthase, cytoplasmic, putative"/>
    <property type="match status" value="1"/>
</dbReference>
<organism evidence="15 16">
    <name type="scientific">Stieleria bergensis</name>
    <dbReference type="NCBI Taxonomy" id="2528025"/>
    <lineage>
        <taxon>Bacteria</taxon>
        <taxon>Pseudomonadati</taxon>
        <taxon>Planctomycetota</taxon>
        <taxon>Planctomycetia</taxon>
        <taxon>Pirellulales</taxon>
        <taxon>Pirellulaceae</taxon>
        <taxon>Stieleria</taxon>
    </lineage>
</organism>
<comment type="subunit">
    <text evidence="2 12">Homodimer.</text>
</comment>
<dbReference type="EC" id="3.5.4.9" evidence="12"/>
<dbReference type="Pfam" id="PF00763">
    <property type="entry name" value="THF_DHG_CYH"/>
    <property type="match status" value="1"/>
</dbReference>
<evidence type="ECO:0000256" key="11">
    <source>
        <dbReference type="ARBA" id="ARBA00023268"/>
    </source>
</evidence>
<keyword evidence="7 12" id="KW-0521">NADP</keyword>
<dbReference type="GO" id="GO:0005829">
    <property type="term" value="C:cytosol"/>
    <property type="evidence" value="ECO:0007669"/>
    <property type="project" value="TreeGrafter"/>
</dbReference>
<feature type="domain" description="Tetrahydrofolate dehydrogenase/cyclohydrolase catalytic" evidence="13">
    <location>
        <begin position="6"/>
        <end position="129"/>
    </location>
</feature>
<dbReference type="InterPro" id="IPR000672">
    <property type="entry name" value="THF_DH/CycHdrlase"/>
</dbReference>
<gene>
    <name evidence="12 15" type="primary">folD</name>
    <name evidence="15" type="ORF">SV7mr_16010</name>
</gene>
<keyword evidence="9 12" id="KW-0368">Histidine biosynthesis</keyword>
<evidence type="ECO:0000256" key="4">
    <source>
        <dbReference type="ARBA" id="ARBA00022605"/>
    </source>
</evidence>
<dbReference type="EMBL" id="CP036272">
    <property type="protein sequence ID" value="QDT59095.1"/>
    <property type="molecule type" value="Genomic_DNA"/>
</dbReference>
<dbReference type="SUPFAM" id="SSF53223">
    <property type="entry name" value="Aminoacid dehydrogenase-like, N-terminal domain"/>
    <property type="match status" value="1"/>
</dbReference>
<keyword evidence="11 12" id="KW-0511">Multifunctional enzyme</keyword>
<evidence type="ECO:0000256" key="10">
    <source>
        <dbReference type="ARBA" id="ARBA00023167"/>
    </source>
</evidence>
<reference evidence="15 16" key="1">
    <citation type="submission" date="2019-02" db="EMBL/GenBank/DDBJ databases">
        <title>Deep-cultivation of Planctomycetes and their phenomic and genomic characterization uncovers novel biology.</title>
        <authorList>
            <person name="Wiegand S."/>
            <person name="Jogler M."/>
            <person name="Boedeker C."/>
            <person name="Pinto D."/>
            <person name="Vollmers J."/>
            <person name="Rivas-Marin E."/>
            <person name="Kohn T."/>
            <person name="Peeters S.H."/>
            <person name="Heuer A."/>
            <person name="Rast P."/>
            <person name="Oberbeckmann S."/>
            <person name="Bunk B."/>
            <person name="Jeske O."/>
            <person name="Meyerdierks A."/>
            <person name="Storesund J.E."/>
            <person name="Kallscheuer N."/>
            <person name="Luecker S."/>
            <person name="Lage O.M."/>
            <person name="Pohl T."/>
            <person name="Merkel B.J."/>
            <person name="Hornburger P."/>
            <person name="Mueller R.-W."/>
            <person name="Bruemmer F."/>
            <person name="Labrenz M."/>
            <person name="Spormann A.M."/>
            <person name="Op den Camp H."/>
            <person name="Overmann J."/>
            <person name="Amann R."/>
            <person name="Jetten M.S.M."/>
            <person name="Mascher T."/>
            <person name="Medema M.H."/>
            <person name="Devos D.P."/>
            <person name="Kaster A.-K."/>
            <person name="Ovreas L."/>
            <person name="Rohde M."/>
            <person name="Galperin M.Y."/>
            <person name="Jogler C."/>
        </authorList>
    </citation>
    <scope>NUCLEOTIDE SEQUENCE [LARGE SCALE GENOMIC DNA]</scope>
    <source>
        <strain evidence="15 16">SV_7m_r</strain>
    </source>
</reference>
<dbReference type="GO" id="GO:0006164">
    <property type="term" value="P:purine nucleotide biosynthetic process"/>
    <property type="evidence" value="ECO:0007669"/>
    <property type="project" value="UniProtKB-KW"/>
</dbReference>
<dbReference type="OrthoDB" id="9803580at2"/>
<dbReference type="InterPro" id="IPR020631">
    <property type="entry name" value="THF_DH/CycHdrlase_NAD-bd_dom"/>
</dbReference>
<dbReference type="Gene3D" id="3.40.50.10860">
    <property type="entry name" value="Leucine Dehydrogenase, chain A, domain 1"/>
    <property type="match status" value="1"/>
</dbReference>
<evidence type="ECO:0000256" key="9">
    <source>
        <dbReference type="ARBA" id="ARBA00023102"/>
    </source>
</evidence>
<dbReference type="UniPathway" id="UPA00193"/>
<comment type="catalytic activity">
    <reaction evidence="12">
        <text>(6R)-5,10-methenyltetrahydrofolate + H2O = (6R)-10-formyltetrahydrofolate + H(+)</text>
        <dbReference type="Rhea" id="RHEA:23700"/>
        <dbReference type="ChEBI" id="CHEBI:15377"/>
        <dbReference type="ChEBI" id="CHEBI:15378"/>
        <dbReference type="ChEBI" id="CHEBI:57455"/>
        <dbReference type="ChEBI" id="CHEBI:195366"/>
        <dbReference type="EC" id="3.5.4.9"/>
    </reaction>
</comment>
<dbReference type="GO" id="GO:0004477">
    <property type="term" value="F:methenyltetrahydrofolate cyclohydrolase activity"/>
    <property type="evidence" value="ECO:0007669"/>
    <property type="project" value="UniProtKB-UniRule"/>
</dbReference>
<feature type="binding site" evidence="12">
    <location>
        <position position="249"/>
    </location>
    <ligand>
        <name>NADP(+)</name>
        <dbReference type="ChEBI" id="CHEBI:58349"/>
    </ligand>
</feature>
<dbReference type="RefSeq" id="WP_145270736.1">
    <property type="nucleotide sequence ID" value="NZ_CP036272.1"/>
</dbReference>
<feature type="binding site" evidence="12">
    <location>
        <begin position="174"/>
        <end position="176"/>
    </location>
    <ligand>
        <name>NADP(+)</name>
        <dbReference type="ChEBI" id="CHEBI:58349"/>
    </ligand>
</feature>
<evidence type="ECO:0000313" key="16">
    <source>
        <dbReference type="Proteomes" id="UP000315003"/>
    </source>
</evidence>
<comment type="similarity">
    <text evidence="12">Belongs to the tetrahydrofolate dehydrogenase/cyclohydrolase family.</text>
</comment>
<proteinExistence type="inferred from homology"/>
<keyword evidence="8 12" id="KW-0560">Oxidoreductase</keyword>
<dbReference type="GO" id="GO:0000105">
    <property type="term" value="P:L-histidine biosynthetic process"/>
    <property type="evidence" value="ECO:0007669"/>
    <property type="project" value="UniProtKB-KW"/>
</dbReference>
<evidence type="ECO:0000256" key="6">
    <source>
        <dbReference type="ARBA" id="ARBA00022801"/>
    </source>
</evidence>
<dbReference type="SUPFAM" id="SSF51735">
    <property type="entry name" value="NAD(P)-binding Rossmann-fold domains"/>
    <property type="match status" value="1"/>
</dbReference>
<comment type="catalytic activity">
    <reaction evidence="12">
        <text>(6R)-5,10-methylene-5,6,7,8-tetrahydrofolate + NADP(+) = (6R)-5,10-methenyltetrahydrofolate + NADPH</text>
        <dbReference type="Rhea" id="RHEA:22812"/>
        <dbReference type="ChEBI" id="CHEBI:15636"/>
        <dbReference type="ChEBI" id="CHEBI:57455"/>
        <dbReference type="ChEBI" id="CHEBI:57783"/>
        <dbReference type="ChEBI" id="CHEBI:58349"/>
        <dbReference type="EC" id="1.5.1.5"/>
    </reaction>
</comment>
<dbReference type="Pfam" id="PF02882">
    <property type="entry name" value="THF_DHG_CYH_C"/>
    <property type="match status" value="1"/>
</dbReference>
<dbReference type="CDD" id="cd01080">
    <property type="entry name" value="NAD_bind_m-THF_DH_Cyclohyd"/>
    <property type="match status" value="1"/>
</dbReference>
<comment type="pathway">
    <text evidence="1 12">One-carbon metabolism; tetrahydrofolate interconversion.</text>
</comment>
<evidence type="ECO:0000259" key="13">
    <source>
        <dbReference type="Pfam" id="PF00763"/>
    </source>
</evidence>
<evidence type="ECO:0000259" key="14">
    <source>
        <dbReference type="Pfam" id="PF02882"/>
    </source>
</evidence>
<accession>A0A517SSI8</accession>
<dbReference type="Gene3D" id="3.40.50.720">
    <property type="entry name" value="NAD(P)-binding Rossmann-like Domain"/>
    <property type="match status" value="1"/>
</dbReference>
<evidence type="ECO:0000256" key="8">
    <source>
        <dbReference type="ARBA" id="ARBA00023002"/>
    </source>
</evidence>
<keyword evidence="5 12" id="KW-0658">Purine biosynthesis</keyword>
<evidence type="ECO:0000256" key="1">
    <source>
        <dbReference type="ARBA" id="ARBA00004777"/>
    </source>
</evidence>
<dbReference type="Proteomes" id="UP000315003">
    <property type="component" value="Chromosome"/>
</dbReference>
<evidence type="ECO:0000256" key="12">
    <source>
        <dbReference type="HAMAP-Rule" id="MF_01576"/>
    </source>
</evidence>
<dbReference type="HAMAP" id="MF_01576">
    <property type="entry name" value="THF_DHG_CYH"/>
    <property type="match status" value="1"/>
</dbReference>
<dbReference type="InterPro" id="IPR020630">
    <property type="entry name" value="THF_DH/CycHdrlase_cat_dom"/>
</dbReference>
<comment type="function">
    <text evidence="12">Catalyzes the oxidation of 5,10-methylenetetrahydrofolate to 5,10-methenyltetrahydrofolate and then the hydrolysis of 5,10-methenyltetrahydrofolate to 10-formyltetrahydrofolate.</text>
</comment>
<protein>
    <recommendedName>
        <fullName evidence="12">Bifunctional protein FolD</fullName>
    </recommendedName>
    <domain>
        <recommendedName>
            <fullName evidence="12">Methylenetetrahydrofolate dehydrogenase</fullName>
            <ecNumber evidence="12">1.5.1.5</ecNumber>
        </recommendedName>
    </domain>
    <domain>
        <recommendedName>
            <fullName evidence="12">Methenyltetrahydrofolate cyclohydrolase</fullName>
            <ecNumber evidence="12">3.5.4.9</ecNumber>
        </recommendedName>
    </domain>
</protein>
<evidence type="ECO:0000256" key="7">
    <source>
        <dbReference type="ARBA" id="ARBA00022857"/>
    </source>
</evidence>
<evidence type="ECO:0000256" key="2">
    <source>
        <dbReference type="ARBA" id="ARBA00011738"/>
    </source>
</evidence>
<dbReference type="InterPro" id="IPR046346">
    <property type="entry name" value="Aminoacid_DH-like_N_sf"/>
</dbReference>
<evidence type="ECO:0000256" key="3">
    <source>
        <dbReference type="ARBA" id="ARBA00022563"/>
    </source>
</evidence>
<dbReference type="GO" id="GO:0004488">
    <property type="term" value="F:methylenetetrahydrofolate dehydrogenase (NADP+) activity"/>
    <property type="evidence" value="ECO:0007669"/>
    <property type="project" value="UniProtKB-UniRule"/>
</dbReference>
<keyword evidence="10 12" id="KW-0486">Methionine biosynthesis</keyword>
<evidence type="ECO:0000313" key="15">
    <source>
        <dbReference type="EMBL" id="QDT59095.1"/>
    </source>
</evidence>